<dbReference type="Pfam" id="PF19867">
    <property type="entry name" value="DUF6340"/>
    <property type="match status" value="1"/>
</dbReference>
<dbReference type="PROSITE" id="PS51257">
    <property type="entry name" value="PROKAR_LIPOPROTEIN"/>
    <property type="match status" value="1"/>
</dbReference>
<accession>A0AAE3SJZ9</accession>
<dbReference type="SUPFAM" id="SSF48452">
    <property type="entry name" value="TPR-like"/>
    <property type="match status" value="1"/>
</dbReference>
<dbReference type="Proteomes" id="UP001207408">
    <property type="component" value="Unassembled WGS sequence"/>
</dbReference>
<protein>
    <submittedName>
        <fullName evidence="1">DUF6340 family protein</fullName>
    </submittedName>
</protein>
<evidence type="ECO:0000313" key="2">
    <source>
        <dbReference type="Proteomes" id="UP001207408"/>
    </source>
</evidence>
<proteinExistence type="predicted"/>
<dbReference type="EMBL" id="JAPDPI010000006">
    <property type="protein sequence ID" value="MCW3804925.1"/>
    <property type="molecule type" value="Genomic_DNA"/>
</dbReference>
<name>A0AAE3SJZ9_9BACT</name>
<keyword evidence="2" id="KW-1185">Reference proteome</keyword>
<reference evidence="1" key="1">
    <citation type="submission" date="2022-10" db="EMBL/GenBank/DDBJ databases">
        <authorList>
            <person name="Yu W.X."/>
        </authorList>
    </citation>
    <scope>NUCLEOTIDE SEQUENCE</scope>
    <source>
        <strain evidence="1">D04</strain>
    </source>
</reference>
<sequence>MKRAYLFIISAVAVFVSCSTYEPLSIDVLIPAKHSLQPEIKSVVLIDNSLLFRGEKIHEIILPSESYEVDTIWKDDFAQIALDGLKYELEQRSFFDSVYVHPDPLKRSGLVKGHITWEIIDAICKKYNAEAVVSVDDYLYHTKIEVKKVHDGNLFALMDASAAVLLRTYNSLNRTVEYKEIHRDTISWDAYGGSMAYIAAQLPPLKSALADLANYMGEKAADDIAPYWQEQKRGFYNSGNIQFMQATEYVRSENWGEAIKVWKYVFDHAKTKVKSRAAYNLALASEILGDYESANYWINEGLGSLSGSSGGQVNVEKKRLKLYSVYMTQRLKVLDELKIQVGDGE</sequence>
<dbReference type="AlphaFoldDB" id="A0AAE3SJZ9"/>
<organism evidence="1 2">
    <name type="scientific">Plebeiibacterium marinum</name>
    <dbReference type="NCBI Taxonomy" id="2992111"/>
    <lineage>
        <taxon>Bacteria</taxon>
        <taxon>Pseudomonadati</taxon>
        <taxon>Bacteroidota</taxon>
        <taxon>Bacteroidia</taxon>
        <taxon>Marinilabiliales</taxon>
        <taxon>Marinilabiliaceae</taxon>
        <taxon>Plebeiibacterium</taxon>
    </lineage>
</organism>
<comment type="caution">
    <text evidence="1">The sequence shown here is derived from an EMBL/GenBank/DDBJ whole genome shotgun (WGS) entry which is preliminary data.</text>
</comment>
<dbReference type="RefSeq" id="WP_301198147.1">
    <property type="nucleotide sequence ID" value="NZ_JAPDPI010000006.1"/>
</dbReference>
<dbReference type="InterPro" id="IPR011990">
    <property type="entry name" value="TPR-like_helical_dom_sf"/>
</dbReference>
<evidence type="ECO:0000313" key="1">
    <source>
        <dbReference type="EMBL" id="MCW3804925.1"/>
    </source>
</evidence>
<gene>
    <name evidence="1" type="ORF">OM074_04755</name>
</gene>
<dbReference type="InterPro" id="IPR045921">
    <property type="entry name" value="DUF6340"/>
</dbReference>